<feature type="region of interest" description="Disordered" evidence="1">
    <location>
        <begin position="1"/>
        <end position="20"/>
    </location>
</feature>
<feature type="non-terminal residue" evidence="2">
    <location>
        <position position="1"/>
    </location>
</feature>
<accession>A0A0B7C1Z0</accession>
<protein>
    <submittedName>
        <fullName evidence="2">Uncharacterized protein</fullName>
    </submittedName>
</protein>
<evidence type="ECO:0000313" key="2">
    <source>
        <dbReference type="EMBL" id="CEK98430.1"/>
    </source>
</evidence>
<gene>
    <name evidence="2" type="primary">ORF218687</name>
</gene>
<dbReference type="AlphaFoldDB" id="A0A0B7C1Z0"/>
<reference evidence="2" key="1">
    <citation type="submission" date="2014-12" db="EMBL/GenBank/DDBJ databases">
        <title>Insight into the proteome of Arion vulgaris.</title>
        <authorList>
            <person name="Aradska J."/>
            <person name="Bulat T."/>
            <person name="Smidak R."/>
            <person name="Sarate P."/>
            <person name="Gangsoo J."/>
            <person name="Sialana F."/>
            <person name="Bilban M."/>
            <person name="Lubec G."/>
        </authorList>
    </citation>
    <scope>NUCLEOTIDE SEQUENCE</scope>
    <source>
        <tissue evidence="2">Skin</tissue>
    </source>
</reference>
<evidence type="ECO:0000256" key="1">
    <source>
        <dbReference type="SAM" id="MobiDB-lite"/>
    </source>
</evidence>
<feature type="non-terminal residue" evidence="2">
    <location>
        <position position="70"/>
    </location>
</feature>
<sequence>LRVRYNNGPGKQSPRESMEGNSNCLSLYPYTGSSCPQKNKQHKIHSNMLTVQFYIKSLFNFLPTMNPDIL</sequence>
<proteinExistence type="predicted"/>
<dbReference type="EMBL" id="HACG01051559">
    <property type="protein sequence ID" value="CEK98430.1"/>
    <property type="molecule type" value="Transcribed_RNA"/>
</dbReference>
<organism evidence="2">
    <name type="scientific">Arion vulgaris</name>
    <dbReference type="NCBI Taxonomy" id="1028688"/>
    <lineage>
        <taxon>Eukaryota</taxon>
        <taxon>Metazoa</taxon>
        <taxon>Spiralia</taxon>
        <taxon>Lophotrochozoa</taxon>
        <taxon>Mollusca</taxon>
        <taxon>Gastropoda</taxon>
        <taxon>Heterobranchia</taxon>
        <taxon>Euthyneura</taxon>
        <taxon>Panpulmonata</taxon>
        <taxon>Eupulmonata</taxon>
        <taxon>Stylommatophora</taxon>
        <taxon>Helicina</taxon>
        <taxon>Arionoidea</taxon>
        <taxon>Arionidae</taxon>
        <taxon>Arion</taxon>
    </lineage>
</organism>
<name>A0A0B7C1Z0_9EUPU</name>